<feature type="transmembrane region" description="Helical" evidence="6">
    <location>
        <begin position="6"/>
        <end position="28"/>
    </location>
</feature>
<comment type="subcellular location">
    <subcellularLocation>
        <location evidence="1">Cell membrane</location>
        <topology evidence="1">Multi-pass membrane protein</topology>
    </subcellularLocation>
</comment>
<dbReference type="EMBL" id="BNCK01000001">
    <property type="protein sequence ID" value="GHF78168.1"/>
    <property type="molecule type" value="Genomic_DNA"/>
</dbReference>
<dbReference type="GO" id="GO:0005886">
    <property type="term" value="C:plasma membrane"/>
    <property type="evidence" value="ECO:0007669"/>
    <property type="project" value="UniProtKB-SubCell"/>
</dbReference>
<keyword evidence="4 6" id="KW-1133">Transmembrane helix</keyword>
<dbReference type="GO" id="GO:0015171">
    <property type="term" value="F:amino acid transmembrane transporter activity"/>
    <property type="evidence" value="ECO:0007669"/>
    <property type="project" value="TreeGrafter"/>
</dbReference>
<dbReference type="PIRSF" id="PIRSF006324">
    <property type="entry name" value="LeuE"/>
    <property type="match status" value="1"/>
</dbReference>
<accession>A0A919BAQ7</accession>
<feature type="transmembrane region" description="Helical" evidence="6">
    <location>
        <begin position="40"/>
        <end position="64"/>
    </location>
</feature>
<reference evidence="7" key="2">
    <citation type="submission" date="2020-09" db="EMBL/GenBank/DDBJ databases">
        <authorList>
            <person name="Sun Q."/>
            <person name="Kim S."/>
        </authorList>
    </citation>
    <scope>NUCLEOTIDE SEQUENCE</scope>
    <source>
        <strain evidence="7">KCTC 42731</strain>
    </source>
</reference>
<evidence type="ECO:0000256" key="6">
    <source>
        <dbReference type="SAM" id="Phobius"/>
    </source>
</evidence>
<dbReference type="Proteomes" id="UP000623842">
    <property type="component" value="Unassembled WGS sequence"/>
</dbReference>
<evidence type="ECO:0000256" key="3">
    <source>
        <dbReference type="ARBA" id="ARBA00022692"/>
    </source>
</evidence>
<dbReference type="Pfam" id="PF01810">
    <property type="entry name" value="LysE"/>
    <property type="match status" value="1"/>
</dbReference>
<dbReference type="InterPro" id="IPR001123">
    <property type="entry name" value="LeuE-type"/>
</dbReference>
<feature type="transmembrane region" description="Helical" evidence="6">
    <location>
        <begin position="121"/>
        <end position="141"/>
    </location>
</feature>
<evidence type="ECO:0000313" key="8">
    <source>
        <dbReference type="Proteomes" id="UP000623842"/>
    </source>
</evidence>
<dbReference type="RefSeq" id="WP_189766812.1">
    <property type="nucleotide sequence ID" value="NZ_BNCK01000001.1"/>
</dbReference>
<comment type="caution">
    <text evidence="7">The sequence shown here is derived from an EMBL/GenBank/DDBJ whole genome shotgun (WGS) entry which is preliminary data.</text>
</comment>
<protein>
    <submittedName>
        <fullName evidence="7">Amino acid transporter LysE</fullName>
    </submittedName>
</protein>
<evidence type="ECO:0000256" key="2">
    <source>
        <dbReference type="ARBA" id="ARBA00022475"/>
    </source>
</evidence>
<keyword evidence="8" id="KW-1185">Reference proteome</keyword>
<dbReference type="PANTHER" id="PTHR30086">
    <property type="entry name" value="ARGININE EXPORTER PROTEIN ARGO"/>
    <property type="match status" value="1"/>
</dbReference>
<sequence>MEIHLWLSLVAICIMGALSPGPSLAVVVKNTLFGGAKQGYATAISHGAGVALYAALTTLGIAVIIVQSPLLFSIIKYAGAAFLLYLGIKSLFSKKQSIEVDDTTSEKQNTQQKINGWRDGFLIAFLNPKLAIFFLALFSQFVSANASVQEKVVMVATVGIIDTLWYVIVAFLFSRGPVLKKLKQNSHIIDRITGTFLILLATRVVVN</sequence>
<keyword evidence="3 6" id="KW-0812">Transmembrane</keyword>
<feature type="transmembrane region" description="Helical" evidence="6">
    <location>
        <begin position="70"/>
        <end position="88"/>
    </location>
</feature>
<dbReference type="PANTHER" id="PTHR30086:SF16">
    <property type="entry name" value="AMINO ACID EFFLUX PERMEASE RHTB FAMILY"/>
    <property type="match status" value="1"/>
</dbReference>
<evidence type="ECO:0000256" key="1">
    <source>
        <dbReference type="ARBA" id="ARBA00004651"/>
    </source>
</evidence>
<proteinExistence type="predicted"/>
<name>A0A919BAQ7_9GAMM</name>
<organism evidence="7 8">
    <name type="scientific">Thalassotalea marina</name>
    <dbReference type="NCBI Taxonomy" id="1673741"/>
    <lineage>
        <taxon>Bacteria</taxon>
        <taxon>Pseudomonadati</taxon>
        <taxon>Pseudomonadota</taxon>
        <taxon>Gammaproteobacteria</taxon>
        <taxon>Alteromonadales</taxon>
        <taxon>Colwelliaceae</taxon>
        <taxon>Thalassotalea</taxon>
    </lineage>
</organism>
<reference evidence="7" key="1">
    <citation type="journal article" date="2014" name="Int. J. Syst. Evol. Microbiol.">
        <title>Complete genome sequence of Corynebacterium casei LMG S-19264T (=DSM 44701T), isolated from a smear-ripened cheese.</title>
        <authorList>
            <consortium name="US DOE Joint Genome Institute (JGI-PGF)"/>
            <person name="Walter F."/>
            <person name="Albersmeier A."/>
            <person name="Kalinowski J."/>
            <person name="Ruckert C."/>
        </authorList>
    </citation>
    <scope>NUCLEOTIDE SEQUENCE</scope>
    <source>
        <strain evidence="7">KCTC 42731</strain>
    </source>
</reference>
<keyword evidence="2" id="KW-1003">Cell membrane</keyword>
<keyword evidence="5 6" id="KW-0472">Membrane</keyword>
<feature type="transmembrane region" description="Helical" evidence="6">
    <location>
        <begin position="153"/>
        <end position="173"/>
    </location>
</feature>
<evidence type="ECO:0000256" key="5">
    <source>
        <dbReference type="ARBA" id="ARBA00023136"/>
    </source>
</evidence>
<evidence type="ECO:0000256" key="4">
    <source>
        <dbReference type="ARBA" id="ARBA00022989"/>
    </source>
</evidence>
<dbReference type="AlphaFoldDB" id="A0A919BAQ7"/>
<evidence type="ECO:0000313" key="7">
    <source>
        <dbReference type="EMBL" id="GHF78168.1"/>
    </source>
</evidence>
<gene>
    <name evidence="7" type="ORF">GCM10017161_01510</name>
</gene>